<dbReference type="Pfam" id="PF13365">
    <property type="entry name" value="Trypsin_2"/>
    <property type="match status" value="1"/>
</dbReference>
<dbReference type="GO" id="GO:0006508">
    <property type="term" value="P:proteolysis"/>
    <property type="evidence" value="ECO:0007669"/>
    <property type="project" value="UniProtKB-KW"/>
</dbReference>
<keyword evidence="3" id="KW-0378">Hydrolase</keyword>
<dbReference type="InterPro" id="IPR043504">
    <property type="entry name" value="Peptidase_S1_PA_chymotrypsin"/>
</dbReference>
<proteinExistence type="predicted"/>
<dbReference type="GO" id="GO:0008233">
    <property type="term" value="F:peptidase activity"/>
    <property type="evidence" value="ECO:0007669"/>
    <property type="project" value="UniProtKB-KW"/>
</dbReference>
<dbReference type="EMBL" id="DSPX01000233">
    <property type="protein sequence ID" value="HGG03410.1"/>
    <property type="molecule type" value="Genomic_DNA"/>
</dbReference>
<evidence type="ECO:0000256" key="1">
    <source>
        <dbReference type="SAM" id="MobiDB-lite"/>
    </source>
</evidence>
<dbReference type="PANTHER" id="PTHR43019:SF23">
    <property type="entry name" value="PROTEASE DO-LIKE 5, CHLOROPLASTIC"/>
    <property type="match status" value="1"/>
</dbReference>
<dbReference type="Gene3D" id="2.40.10.10">
    <property type="entry name" value="Trypsin-like serine proteases"/>
    <property type="match status" value="2"/>
</dbReference>
<sequence>MNMKLSQKIPLMAIAAIMAAALAADATPKKLSLGEINSIAKQTTVLIAPQLTKAELNDLLQKKPVKNWTMGSGVVVAKSERSYYVLTVAHNFSQEDVMTNKPYGIVTSDRVVHVITEINDHKDCNNFTPTAVAANAVPLIRFGCYQAQTKINGWDLAIVRFESDINYPVASIGDIKALKPGDTVYISGWPKIEAEPKLNPDGTPVLADGNIVCKDPAPQRQRRLAWGPIQAILPASETLVENGYSIFYTDNTRPGMSGGPVFDSYGQLVGIHGRGSNNKLVCGQAYQKTTAKGDLPQIKQDGKDANDPFNPDGNWNREDGGTGDGGTGRTGDGETGKTGDGETGRPQPNQLQQLYSSAQRVDNFRLLMGQVGVNLPLQLTPPSPAVIATGNTQIEAATVGGSGRLEFDLEQGGFEDNRDAIQDIYSIFGFDIKTMLKDCTNVNLGEQCEPNPR</sequence>
<accession>A0A7C3VSG3</accession>
<gene>
    <name evidence="3" type="ORF">ENR15_22920</name>
</gene>
<name>A0A7C3VSG3_9CYAN</name>
<dbReference type="AlphaFoldDB" id="A0A7C3VSG3"/>
<keyword evidence="3" id="KW-0645">Protease</keyword>
<feature type="chain" id="PRO_5028287368" evidence="2">
    <location>
        <begin position="24"/>
        <end position="453"/>
    </location>
</feature>
<dbReference type="SUPFAM" id="SSF50494">
    <property type="entry name" value="Trypsin-like serine proteases"/>
    <property type="match status" value="1"/>
</dbReference>
<protein>
    <submittedName>
        <fullName evidence="3">Serine protease</fullName>
    </submittedName>
</protein>
<reference evidence="3" key="1">
    <citation type="journal article" date="2020" name="mSystems">
        <title>Genome- and Community-Level Interaction Insights into Carbon Utilization and Element Cycling Functions of Hydrothermarchaeota in Hydrothermal Sediment.</title>
        <authorList>
            <person name="Zhou Z."/>
            <person name="Liu Y."/>
            <person name="Xu W."/>
            <person name="Pan J."/>
            <person name="Luo Z.H."/>
            <person name="Li M."/>
        </authorList>
    </citation>
    <scope>NUCLEOTIDE SEQUENCE [LARGE SCALE GENOMIC DNA]</scope>
    <source>
        <strain evidence="3">SpSt-374</strain>
    </source>
</reference>
<dbReference type="PANTHER" id="PTHR43019">
    <property type="entry name" value="SERINE ENDOPROTEASE DEGS"/>
    <property type="match status" value="1"/>
</dbReference>
<feature type="compositionally biased region" description="Basic and acidic residues" evidence="1">
    <location>
        <begin position="331"/>
        <end position="343"/>
    </location>
</feature>
<keyword evidence="2" id="KW-0732">Signal</keyword>
<feature type="region of interest" description="Disordered" evidence="1">
    <location>
        <begin position="292"/>
        <end position="349"/>
    </location>
</feature>
<dbReference type="InterPro" id="IPR009003">
    <property type="entry name" value="Peptidase_S1_PA"/>
</dbReference>
<comment type="caution">
    <text evidence="3">The sequence shown here is derived from an EMBL/GenBank/DDBJ whole genome shotgun (WGS) entry which is preliminary data.</text>
</comment>
<feature type="signal peptide" evidence="2">
    <location>
        <begin position="1"/>
        <end position="23"/>
    </location>
</feature>
<evidence type="ECO:0000313" key="3">
    <source>
        <dbReference type="EMBL" id="HGG03410.1"/>
    </source>
</evidence>
<evidence type="ECO:0000256" key="2">
    <source>
        <dbReference type="SAM" id="SignalP"/>
    </source>
</evidence>
<organism evidence="3">
    <name type="scientific">Planktothricoides sp. SpSt-374</name>
    <dbReference type="NCBI Taxonomy" id="2282167"/>
    <lineage>
        <taxon>Bacteria</taxon>
        <taxon>Bacillati</taxon>
        <taxon>Cyanobacteriota</taxon>
        <taxon>Cyanophyceae</taxon>
        <taxon>Oscillatoriophycideae</taxon>
        <taxon>Oscillatoriales</taxon>
        <taxon>Oscillatoriaceae</taxon>
        <taxon>Planktothricoides</taxon>
    </lineage>
</organism>